<dbReference type="Proteomes" id="UP000805193">
    <property type="component" value="Unassembled WGS sequence"/>
</dbReference>
<accession>A0AC60P351</accession>
<organism evidence="1 2">
    <name type="scientific">Ixodes persulcatus</name>
    <name type="common">Taiga tick</name>
    <dbReference type="NCBI Taxonomy" id="34615"/>
    <lineage>
        <taxon>Eukaryota</taxon>
        <taxon>Metazoa</taxon>
        <taxon>Ecdysozoa</taxon>
        <taxon>Arthropoda</taxon>
        <taxon>Chelicerata</taxon>
        <taxon>Arachnida</taxon>
        <taxon>Acari</taxon>
        <taxon>Parasitiformes</taxon>
        <taxon>Ixodida</taxon>
        <taxon>Ixodoidea</taxon>
        <taxon>Ixodidae</taxon>
        <taxon>Ixodinae</taxon>
        <taxon>Ixodes</taxon>
    </lineage>
</organism>
<evidence type="ECO:0000313" key="1">
    <source>
        <dbReference type="EMBL" id="KAG0413780.1"/>
    </source>
</evidence>
<name>A0AC60P351_IXOPE</name>
<comment type="caution">
    <text evidence="1">The sequence shown here is derived from an EMBL/GenBank/DDBJ whole genome shotgun (WGS) entry which is preliminary data.</text>
</comment>
<protein>
    <submittedName>
        <fullName evidence="1">Uncharacterized protein</fullName>
    </submittedName>
</protein>
<keyword evidence="2" id="KW-1185">Reference proteome</keyword>
<proteinExistence type="predicted"/>
<reference evidence="1 2" key="1">
    <citation type="journal article" date="2020" name="Cell">
        <title>Large-Scale Comparative Analyses of Tick Genomes Elucidate Their Genetic Diversity and Vector Capacities.</title>
        <authorList>
            <consortium name="Tick Genome and Microbiome Consortium (TIGMIC)"/>
            <person name="Jia N."/>
            <person name="Wang J."/>
            <person name="Shi W."/>
            <person name="Du L."/>
            <person name="Sun Y."/>
            <person name="Zhan W."/>
            <person name="Jiang J.F."/>
            <person name="Wang Q."/>
            <person name="Zhang B."/>
            <person name="Ji P."/>
            <person name="Bell-Sakyi L."/>
            <person name="Cui X.M."/>
            <person name="Yuan T.T."/>
            <person name="Jiang B.G."/>
            <person name="Yang W.F."/>
            <person name="Lam T.T."/>
            <person name="Chang Q.C."/>
            <person name="Ding S.J."/>
            <person name="Wang X.J."/>
            <person name="Zhu J.G."/>
            <person name="Ruan X.D."/>
            <person name="Zhao L."/>
            <person name="Wei J.T."/>
            <person name="Ye R.Z."/>
            <person name="Que T.C."/>
            <person name="Du C.H."/>
            <person name="Zhou Y.H."/>
            <person name="Cheng J.X."/>
            <person name="Dai P.F."/>
            <person name="Guo W.B."/>
            <person name="Han X.H."/>
            <person name="Huang E.J."/>
            <person name="Li L.F."/>
            <person name="Wei W."/>
            <person name="Gao Y.C."/>
            <person name="Liu J.Z."/>
            <person name="Shao H.Z."/>
            <person name="Wang X."/>
            <person name="Wang C.C."/>
            <person name="Yang T.C."/>
            <person name="Huo Q.B."/>
            <person name="Li W."/>
            <person name="Chen H.Y."/>
            <person name="Chen S.E."/>
            <person name="Zhou L.G."/>
            <person name="Ni X.B."/>
            <person name="Tian J.H."/>
            <person name="Sheng Y."/>
            <person name="Liu T."/>
            <person name="Pan Y.S."/>
            <person name="Xia L.Y."/>
            <person name="Li J."/>
            <person name="Zhao F."/>
            <person name="Cao W.C."/>
        </authorList>
    </citation>
    <scope>NUCLEOTIDE SEQUENCE [LARGE SCALE GENOMIC DNA]</scope>
    <source>
        <strain evidence="1">Iper-2018</strain>
    </source>
</reference>
<dbReference type="EMBL" id="JABSTQ010011234">
    <property type="protein sequence ID" value="KAG0413780.1"/>
    <property type="molecule type" value="Genomic_DNA"/>
</dbReference>
<evidence type="ECO:0000313" key="2">
    <source>
        <dbReference type="Proteomes" id="UP000805193"/>
    </source>
</evidence>
<sequence length="289" mass="31786">MTTQRGTAWRNVREAIRLYYAPSVVGPGLRVPLACLQVAGIPDSPNRAPWSRDAGRDQRCERWDSLFPEPLLSGGARAALELRPEQRPSSDKAARVEGSHRERGISGRGQTPPQVADVDGSKQQPTTLASLAFRREPRFKRGRNRGVEWRIGYSCAGVRCRVARRVAGSEAEQRFVPSLGRGQSAPAPPRSLYCIRGTYRAVGHAPKSRHTGVSQRRPWFRDLQGPRRAARVPPSPSPSEAVRSPFGLIVRRREGRPRIGPPSRPRNNARLAGRNGSGAPLRIGGTGRL</sequence>
<gene>
    <name evidence="1" type="ORF">HPB47_009078</name>
</gene>